<dbReference type="Proteomes" id="UP000326289">
    <property type="component" value="Unassembled WGS sequence"/>
</dbReference>
<sequence>MLSRIGLERPRGKTALKWMTTIPNQGLIQFGEFSGRLYLLPTTPQALIDVLSTRAYDYAKPEGLRRFIARVVGFGLLLTEGNVHKQQRRLLQGFFKPHVLRPLYPVLWGKAQELVVSLEHTLNKQVVKECESDGGVVEMSEWARNLTMDFIGLSTMGYDFKSFRENPDKVIDRFSELSERSVLQDTFLVLSMKIPEWITNPFRWGLDPSRWKANRALHSFCDRMVNERKRALAHSSTTDPSNLLDILIQQGSCSNDELVDHLLTILGAGHDTSASTLMWCCYELCQNRDIQAQLRSEVRAAIPSISDYSAVSWETVESLPLLDAIIYEVLRLYPAVPMLAREAVRDTRILNHHIPKRTRIAICPYAFNRLPEFWGKDADRFVPNRWIDIDEFGRKALNGLGGASTKYAHITFSHGHRSCIGRPVAFIQLRCALAAIFGRFQMELVNPDIPVQPPSFITMRALEGVPFRLTKVEGW</sequence>
<keyword evidence="5 7" id="KW-0408">Iron</keyword>
<dbReference type="GO" id="GO:0004497">
    <property type="term" value="F:monooxygenase activity"/>
    <property type="evidence" value="ECO:0007669"/>
    <property type="project" value="UniProtKB-KW"/>
</dbReference>
<dbReference type="PANTHER" id="PTHR24305:SF166">
    <property type="entry name" value="CYTOCHROME P450 12A4, MITOCHONDRIAL-RELATED"/>
    <property type="match status" value="1"/>
</dbReference>
<evidence type="ECO:0000256" key="5">
    <source>
        <dbReference type="ARBA" id="ARBA00023004"/>
    </source>
</evidence>
<dbReference type="PRINTS" id="PR00385">
    <property type="entry name" value="P450"/>
</dbReference>
<dbReference type="EMBL" id="ML732808">
    <property type="protein sequence ID" value="KAB8272176.1"/>
    <property type="molecule type" value="Genomic_DNA"/>
</dbReference>
<evidence type="ECO:0000256" key="1">
    <source>
        <dbReference type="ARBA" id="ARBA00001971"/>
    </source>
</evidence>
<keyword evidence="7 8" id="KW-0349">Heme</keyword>
<keyword evidence="10" id="KW-1185">Reference proteome</keyword>
<dbReference type="GO" id="GO:0005506">
    <property type="term" value="F:iron ion binding"/>
    <property type="evidence" value="ECO:0007669"/>
    <property type="project" value="InterPro"/>
</dbReference>
<evidence type="ECO:0000256" key="3">
    <source>
        <dbReference type="ARBA" id="ARBA00022723"/>
    </source>
</evidence>
<feature type="binding site" description="axial binding residue" evidence="7">
    <location>
        <position position="419"/>
    </location>
    <ligand>
        <name>heme</name>
        <dbReference type="ChEBI" id="CHEBI:30413"/>
    </ligand>
    <ligandPart>
        <name>Fe</name>
        <dbReference type="ChEBI" id="CHEBI:18248"/>
    </ligandPart>
</feature>
<evidence type="ECO:0000256" key="7">
    <source>
        <dbReference type="PIRSR" id="PIRSR602401-1"/>
    </source>
</evidence>
<dbReference type="SUPFAM" id="SSF48264">
    <property type="entry name" value="Cytochrome P450"/>
    <property type="match status" value="1"/>
</dbReference>
<keyword evidence="6 8" id="KW-0503">Monooxygenase</keyword>
<name>A0A5N6J079_9EURO</name>
<dbReference type="InterPro" id="IPR050121">
    <property type="entry name" value="Cytochrome_P450_monoxygenase"/>
</dbReference>
<comment type="similarity">
    <text evidence="2 8">Belongs to the cytochrome P450 family.</text>
</comment>
<dbReference type="InterPro" id="IPR017972">
    <property type="entry name" value="Cyt_P450_CS"/>
</dbReference>
<dbReference type="GO" id="GO:0016705">
    <property type="term" value="F:oxidoreductase activity, acting on paired donors, with incorporation or reduction of molecular oxygen"/>
    <property type="evidence" value="ECO:0007669"/>
    <property type="project" value="InterPro"/>
</dbReference>
<organism evidence="9 10">
    <name type="scientific">Aspergillus minisclerotigenes</name>
    <dbReference type="NCBI Taxonomy" id="656917"/>
    <lineage>
        <taxon>Eukaryota</taxon>
        <taxon>Fungi</taxon>
        <taxon>Dikarya</taxon>
        <taxon>Ascomycota</taxon>
        <taxon>Pezizomycotina</taxon>
        <taxon>Eurotiomycetes</taxon>
        <taxon>Eurotiomycetidae</taxon>
        <taxon>Eurotiales</taxon>
        <taxon>Aspergillaceae</taxon>
        <taxon>Aspergillus</taxon>
        <taxon>Aspergillus subgen. Circumdati</taxon>
    </lineage>
</organism>
<comment type="cofactor">
    <cofactor evidence="1 7">
        <name>heme</name>
        <dbReference type="ChEBI" id="CHEBI:30413"/>
    </cofactor>
</comment>
<keyword evidence="4 8" id="KW-0560">Oxidoreductase</keyword>
<protein>
    <submittedName>
        <fullName evidence="9">Cytochrome P450</fullName>
    </submittedName>
</protein>
<evidence type="ECO:0000256" key="8">
    <source>
        <dbReference type="RuleBase" id="RU000461"/>
    </source>
</evidence>
<evidence type="ECO:0000313" key="9">
    <source>
        <dbReference type="EMBL" id="KAB8272176.1"/>
    </source>
</evidence>
<dbReference type="Gene3D" id="1.10.630.10">
    <property type="entry name" value="Cytochrome P450"/>
    <property type="match status" value="1"/>
</dbReference>
<evidence type="ECO:0000256" key="4">
    <source>
        <dbReference type="ARBA" id="ARBA00023002"/>
    </source>
</evidence>
<dbReference type="InterPro" id="IPR001128">
    <property type="entry name" value="Cyt_P450"/>
</dbReference>
<dbReference type="GO" id="GO:0020037">
    <property type="term" value="F:heme binding"/>
    <property type="evidence" value="ECO:0007669"/>
    <property type="project" value="InterPro"/>
</dbReference>
<dbReference type="AlphaFoldDB" id="A0A5N6J079"/>
<gene>
    <name evidence="9" type="ORF">BDV30DRAFT_227581</name>
</gene>
<keyword evidence="3 7" id="KW-0479">Metal-binding</keyword>
<proteinExistence type="inferred from homology"/>
<evidence type="ECO:0000256" key="6">
    <source>
        <dbReference type="ARBA" id="ARBA00023033"/>
    </source>
</evidence>
<evidence type="ECO:0000313" key="10">
    <source>
        <dbReference type="Proteomes" id="UP000326289"/>
    </source>
</evidence>
<dbReference type="PRINTS" id="PR00463">
    <property type="entry name" value="EP450I"/>
</dbReference>
<reference evidence="9 10" key="1">
    <citation type="submission" date="2019-04" db="EMBL/GenBank/DDBJ databases">
        <title>Fungal friends and foes A comparative genomics study of 23 Aspergillus species from section Flavi.</title>
        <authorList>
            <consortium name="DOE Joint Genome Institute"/>
            <person name="Kjaerbolling I."/>
            <person name="Vesth T.C."/>
            <person name="Frisvad J.C."/>
            <person name="Nybo J.L."/>
            <person name="Theobald S."/>
            <person name="Kildgaard S."/>
            <person name="Petersen T.I."/>
            <person name="Kuo A."/>
            <person name="Sato A."/>
            <person name="Lyhne E.K."/>
            <person name="Kogle M.E."/>
            <person name="Wiebenga A."/>
            <person name="Kun R.S."/>
            <person name="Lubbers R.J."/>
            <person name="Makela M.R."/>
            <person name="Barry K."/>
            <person name="Chovatia M."/>
            <person name="Clum A."/>
            <person name="Daum C."/>
            <person name="Haridas S."/>
            <person name="He G."/>
            <person name="LaButti K."/>
            <person name="Lipzen A."/>
            <person name="Mondo S."/>
            <person name="Pangilinan J."/>
            <person name="Riley R."/>
            <person name="Salamov A."/>
            <person name="Simmons B.A."/>
            <person name="Magnuson J.K."/>
            <person name="Henrissat B."/>
            <person name="Mortensen U.H."/>
            <person name="Larsen T.O."/>
            <person name="De vries R.P."/>
            <person name="Grigoriev I.V."/>
            <person name="Machida M."/>
            <person name="Baker S.E."/>
            <person name="Andersen M.R."/>
        </authorList>
    </citation>
    <scope>NUCLEOTIDE SEQUENCE [LARGE SCALE GENOMIC DNA]</scope>
    <source>
        <strain evidence="9 10">CBS 117635</strain>
    </source>
</reference>
<accession>A0A5N6J079</accession>
<evidence type="ECO:0000256" key="2">
    <source>
        <dbReference type="ARBA" id="ARBA00010617"/>
    </source>
</evidence>
<dbReference type="InterPro" id="IPR036396">
    <property type="entry name" value="Cyt_P450_sf"/>
</dbReference>
<dbReference type="PROSITE" id="PS00086">
    <property type="entry name" value="CYTOCHROME_P450"/>
    <property type="match status" value="1"/>
</dbReference>
<dbReference type="PANTHER" id="PTHR24305">
    <property type="entry name" value="CYTOCHROME P450"/>
    <property type="match status" value="1"/>
</dbReference>
<dbReference type="InterPro" id="IPR002401">
    <property type="entry name" value="Cyt_P450_E_grp-I"/>
</dbReference>
<dbReference type="Pfam" id="PF00067">
    <property type="entry name" value="p450"/>
    <property type="match status" value="1"/>
</dbReference>